<sequence length="280" mass="30579">MSQTSRRHQQRVGWLRWGVAGLALLLLLVLLAVRLTEGPGFLFLRQDHTWQTMQARGSWRVGMDPSFPPFEFLDEQGNPTGFDVDLARHLAQGWGLRLEIAAMGYDSLLDAVKAGQVDAAISAIPYDPRMTQDFAFSEPYFEAGVRLVVRQGSPIQAVADLAGRRVAVEWGSLGDMVGRHLQREDIAMELVPYATPQEAVDALVNDITIDALLIDNVTLREAQGQGAPIVAVGPALESNPYVIVLPLPASQLQEKVAQALQAMATDGTLAELEARWFGAP</sequence>
<comment type="caution">
    <text evidence="3">The sequence shown here is derived from an EMBL/GenBank/DDBJ whole genome shotgun (WGS) entry which is preliminary data.</text>
</comment>
<dbReference type="CDD" id="cd13530">
    <property type="entry name" value="PBP2_peptides_like"/>
    <property type="match status" value="1"/>
</dbReference>
<dbReference type="InterPro" id="IPR001638">
    <property type="entry name" value="Solute-binding_3/MltF_N"/>
</dbReference>
<dbReference type="InParanoid" id="A0A540VD87"/>
<dbReference type="Pfam" id="PF00497">
    <property type="entry name" value="SBP_bac_3"/>
    <property type="match status" value="1"/>
</dbReference>
<organism evidence="3 4">
    <name type="scientific">Litorilinea aerophila</name>
    <dbReference type="NCBI Taxonomy" id="1204385"/>
    <lineage>
        <taxon>Bacteria</taxon>
        <taxon>Bacillati</taxon>
        <taxon>Chloroflexota</taxon>
        <taxon>Caldilineae</taxon>
        <taxon>Caldilineales</taxon>
        <taxon>Caldilineaceae</taxon>
        <taxon>Litorilinea</taxon>
    </lineage>
</organism>
<reference evidence="3 4" key="1">
    <citation type="submission" date="2019-06" db="EMBL/GenBank/DDBJ databases">
        <title>Genome sequence of Litorilinea aerophila BAA-2444.</title>
        <authorList>
            <person name="Maclea K.S."/>
            <person name="Maurais E.G."/>
            <person name="Iannazzi L.C."/>
        </authorList>
    </citation>
    <scope>NUCLEOTIDE SEQUENCE [LARGE SCALE GENOMIC DNA]</scope>
    <source>
        <strain evidence="3 4">ATCC BAA-2444</strain>
    </source>
</reference>
<feature type="domain" description="Solute-binding protein family 3/N-terminal" evidence="2">
    <location>
        <begin position="58"/>
        <end position="280"/>
    </location>
</feature>
<dbReference type="PANTHER" id="PTHR35936">
    <property type="entry name" value="MEMBRANE-BOUND LYTIC MUREIN TRANSGLYCOSYLASE F"/>
    <property type="match status" value="1"/>
</dbReference>
<dbReference type="FunCoup" id="A0A540VD87">
    <property type="interactions" value="99"/>
</dbReference>
<protein>
    <submittedName>
        <fullName evidence="3">Amino acid ABC transporter substrate-binding protein</fullName>
    </submittedName>
</protein>
<name>A0A540VD87_9CHLR</name>
<evidence type="ECO:0000259" key="2">
    <source>
        <dbReference type="SMART" id="SM00062"/>
    </source>
</evidence>
<dbReference type="SMART" id="SM00062">
    <property type="entry name" value="PBPb"/>
    <property type="match status" value="1"/>
</dbReference>
<evidence type="ECO:0000313" key="3">
    <source>
        <dbReference type="EMBL" id="TQE94707.1"/>
    </source>
</evidence>
<accession>A0A540VD87</accession>
<proteinExistence type="predicted"/>
<evidence type="ECO:0000256" key="1">
    <source>
        <dbReference type="ARBA" id="ARBA00022729"/>
    </source>
</evidence>
<dbReference type="AlphaFoldDB" id="A0A540VD87"/>
<dbReference type="SUPFAM" id="SSF53850">
    <property type="entry name" value="Periplasmic binding protein-like II"/>
    <property type="match status" value="1"/>
</dbReference>
<keyword evidence="1" id="KW-0732">Signal</keyword>
<dbReference type="OrthoDB" id="9774451at2"/>
<dbReference type="Proteomes" id="UP000317371">
    <property type="component" value="Unassembled WGS sequence"/>
</dbReference>
<gene>
    <name evidence="3" type="ORF">FKZ61_15720</name>
</gene>
<dbReference type="Gene3D" id="3.40.190.10">
    <property type="entry name" value="Periplasmic binding protein-like II"/>
    <property type="match status" value="2"/>
</dbReference>
<keyword evidence="4" id="KW-1185">Reference proteome</keyword>
<dbReference type="EMBL" id="VIGC01000021">
    <property type="protein sequence ID" value="TQE94707.1"/>
    <property type="molecule type" value="Genomic_DNA"/>
</dbReference>
<dbReference type="RefSeq" id="WP_141611099.1">
    <property type="nucleotide sequence ID" value="NZ_VIGC02000021.1"/>
</dbReference>
<evidence type="ECO:0000313" key="4">
    <source>
        <dbReference type="Proteomes" id="UP000317371"/>
    </source>
</evidence>
<dbReference type="PANTHER" id="PTHR35936:SF17">
    <property type="entry name" value="ARGININE-BINDING EXTRACELLULAR PROTEIN ARTP"/>
    <property type="match status" value="1"/>
</dbReference>